<sequence>MADELLQMFQSITTSDHDELVDQFAFLLQTDVNTATFFLEASNWNVETAANNYLSTAPTATGFGDEFGGSYGGGGGDDSTQRSAPADDDAMDTDEGANASAATAMDSEAMTAASTELQAKFTSDLSASQNTMFFPGMIVNMEWSFTNTGSEAWPQDTFLVFSQGDHFDAPQRIHVAADAGVSVNVHVCLRMPPQAGAHAGSWRLHAPAVGFFGDPVWVILNVGVSHDEPVLAMEQSAKMSEMAMHHHHHHTVLAGGSAPGNNGLDADDMMDL</sequence>
<reference evidence="3" key="2">
    <citation type="journal article" date="2023" name="Microbiol Resour">
        <title>Decontamination and Annotation of the Draft Genome Sequence of the Oomycete Lagenidium giganteum ARSEF 373.</title>
        <authorList>
            <person name="Morgan W.R."/>
            <person name="Tartar A."/>
        </authorList>
    </citation>
    <scope>NUCLEOTIDE SEQUENCE</scope>
    <source>
        <strain evidence="3">ARSEF 373</strain>
    </source>
</reference>
<keyword evidence="4" id="KW-1185">Reference proteome</keyword>
<dbReference type="Gene3D" id="1.10.8.10">
    <property type="entry name" value="DNA helicase RuvA subunit, C-terminal domain"/>
    <property type="match status" value="1"/>
</dbReference>
<reference evidence="3" key="1">
    <citation type="submission" date="2022-11" db="EMBL/GenBank/DDBJ databases">
        <authorList>
            <person name="Morgan W.R."/>
            <person name="Tartar A."/>
        </authorList>
    </citation>
    <scope>NUCLEOTIDE SEQUENCE</scope>
    <source>
        <strain evidence="3">ARSEF 373</strain>
    </source>
</reference>
<dbReference type="PANTHER" id="PTHR20930:SF0">
    <property type="entry name" value="PROTEIN ILRUN"/>
    <property type="match status" value="1"/>
</dbReference>
<dbReference type="SUPFAM" id="SSF46934">
    <property type="entry name" value="UBA-like"/>
    <property type="match status" value="1"/>
</dbReference>
<evidence type="ECO:0000259" key="2">
    <source>
        <dbReference type="Pfam" id="PF16158"/>
    </source>
</evidence>
<accession>A0AAV2YIX6</accession>
<organism evidence="3 4">
    <name type="scientific">Lagenidium giganteum</name>
    <dbReference type="NCBI Taxonomy" id="4803"/>
    <lineage>
        <taxon>Eukaryota</taxon>
        <taxon>Sar</taxon>
        <taxon>Stramenopiles</taxon>
        <taxon>Oomycota</taxon>
        <taxon>Peronosporomycetes</taxon>
        <taxon>Pythiales</taxon>
        <taxon>Pythiaceae</taxon>
    </lineage>
</organism>
<evidence type="ECO:0000313" key="3">
    <source>
        <dbReference type="EMBL" id="DAZ93282.1"/>
    </source>
</evidence>
<feature type="compositionally biased region" description="Gly residues" evidence="1">
    <location>
        <begin position="65"/>
        <end position="77"/>
    </location>
</feature>
<feature type="domain" description="Nbr1 FW" evidence="2">
    <location>
        <begin position="129"/>
        <end position="222"/>
    </location>
</feature>
<feature type="region of interest" description="Disordered" evidence="1">
    <location>
        <begin position="244"/>
        <end position="272"/>
    </location>
</feature>
<dbReference type="Proteomes" id="UP001146120">
    <property type="component" value="Unassembled WGS sequence"/>
</dbReference>
<dbReference type="Gene3D" id="2.60.40.10">
    <property type="entry name" value="Immunoglobulins"/>
    <property type="match status" value="1"/>
</dbReference>
<feature type="region of interest" description="Disordered" evidence="1">
    <location>
        <begin position="65"/>
        <end position="100"/>
    </location>
</feature>
<evidence type="ECO:0000256" key="1">
    <source>
        <dbReference type="SAM" id="MobiDB-lite"/>
    </source>
</evidence>
<dbReference type="Pfam" id="PF14555">
    <property type="entry name" value="UBA_4"/>
    <property type="match status" value="1"/>
</dbReference>
<dbReference type="Pfam" id="PF16158">
    <property type="entry name" value="N_BRCA1_IG"/>
    <property type="match status" value="1"/>
</dbReference>
<proteinExistence type="predicted"/>
<feature type="compositionally biased region" description="Acidic residues" evidence="1">
    <location>
        <begin position="86"/>
        <end position="95"/>
    </location>
</feature>
<dbReference type="AlphaFoldDB" id="A0AAV2YIX6"/>
<dbReference type="CDD" id="cd14947">
    <property type="entry name" value="NBR1_like"/>
    <property type="match status" value="1"/>
</dbReference>
<comment type="caution">
    <text evidence="3">The sequence shown here is derived from an EMBL/GenBank/DDBJ whole genome shotgun (WGS) entry which is preliminary data.</text>
</comment>
<evidence type="ECO:0000313" key="4">
    <source>
        <dbReference type="Proteomes" id="UP001146120"/>
    </source>
</evidence>
<dbReference type="InterPro" id="IPR009060">
    <property type="entry name" value="UBA-like_sf"/>
</dbReference>
<dbReference type="EMBL" id="DAKRPA010000328">
    <property type="protein sequence ID" value="DAZ93282.1"/>
    <property type="molecule type" value="Genomic_DNA"/>
</dbReference>
<name>A0AAV2YIX6_9STRA</name>
<dbReference type="InterPro" id="IPR032350">
    <property type="entry name" value="Nbr1_FW"/>
</dbReference>
<gene>
    <name evidence="3" type="ORF">N0F65_001121</name>
</gene>
<dbReference type="PANTHER" id="PTHR20930">
    <property type="entry name" value="OVARIAN CARCINOMA ANTIGEN CA125-RELATED"/>
    <property type="match status" value="1"/>
</dbReference>
<protein>
    <recommendedName>
        <fullName evidence="2">Nbr1 FW domain-containing protein</fullName>
    </recommendedName>
</protein>
<dbReference type="InterPro" id="IPR013783">
    <property type="entry name" value="Ig-like_fold"/>
</dbReference>